<proteinExistence type="predicted"/>
<dbReference type="Proteomes" id="UP001055115">
    <property type="component" value="Unassembled WGS sequence"/>
</dbReference>
<keyword evidence="2" id="KW-1185">Reference proteome</keyword>
<evidence type="ECO:0000313" key="2">
    <source>
        <dbReference type="Proteomes" id="UP001055115"/>
    </source>
</evidence>
<name>A0AA37PEP5_9PEZI</name>
<dbReference type="GeneID" id="73331812"/>
<sequence>MPGDHIVYLAGSETAVVLRQVGGLVQEEVERALLRALRQPEHGVISVADQNGEEFWRVPEQGDVLISHFDVVGEGYVDDYTGWPLKDPPKVLDMRVFALH</sequence>
<dbReference type="AlphaFoldDB" id="A0AA37PEP5"/>
<comment type="caution">
    <text evidence="1">The sequence shown here is derived from an EMBL/GenBank/DDBJ whole genome shotgun (WGS) entry which is preliminary data.</text>
</comment>
<gene>
    <name evidence="1" type="ORF">ColSpa_11010</name>
</gene>
<dbReference type="RefSeq" id="XP_049133179.1">
    <property type="nucleotide sequence ID" value="XM_049277222.1"/>
</dbReference>
<protein>
    <submittedName>
        <fullName evidence="1">Uncharacterized protein</fullName>
    </submittedName>
</protein>
<accession>A0AA37PEP5</accession>
<organism evidence="1 2">
    <name type="scientific">Colletotrichum spaethianum</name>
    <dbReference type="NCBI Taxonomy" id="700344"/>
    <lineage>
        <taxon>Eukaryota</taxon>
        <taxon>Fungi</taxon>
        <taxon>Dikarya</taxon>
        <taxon>Ascomycota</taxon>
        <taxon>Pezizomycotina</taxon>
        <taxon>Sordariomycetes</taxon>
        <taxon>Hypocreomycetidae</taxon>
        <taxon>Glomerellales</taxon>
        <taxon>Glomerellaceae</taxon>
        <taxon>Colletotrichum</taxon>
        <taxon>Colletotrichum spaethianum species complex</taxon>
    </lineage>
</organism>
<dbReference type="EMBL" id="BQXU01000041">
    <property type="protein sequence ID" value="GKT50829.1"/>
    <property type="molecule type" value="Genomic_DNA"/>
</dbReference>
<reference evidence="1 2" key="1">
    <citation type="submission" date="2022-03" db="EMBL/GenBank/DDBJ databases">
        <title>Genome data of Colletotrichum spp.</title>
        <authorList>
            <person name="Utami Y.D."/>
            <person name="Hiruma K."/>
        </authorList>
    </citation>
    <scope>NUCLEOTIDE SEQUENCE [LARGE SCALE GENOMIC DNA]</scope>
    <source>
        <strain evidence="1 2">MAFF 239500</strain>
    </source>
</reference>
<evidence type="ECO:0000313" key="1">
    <source>
        <dbReference type="EMBL" id="GKT50829.1"/>
    </source>
</evidence>